<gene>
    <name evidence="2" type="ORF">LCGC14_1223590</name>
</gene>
<feature type="region of interest" description="Disordered" evidence="1">
    <location>
        <begin position="38"/>
        <end position="59"/>
    </location>
</feature>
<dbReference type="EMBL" id="LAZR01006466">
    <property type="protein sequence ID" value="KKM91922.1"/>
    <property type="molecule type" value="Genomic_DNA"/>
</dbReference>
<accession>A0A0F9PF00</accession>
<evidence type="ECO:0000313" key="2">
    <source>
        <dbReference type="EMBL" id="KKM91922.1"/>
    </source>
</evidence>
<reference evidence="2" key="1">
    <citation type="journal article" date="2015" name="Nature">
        <title>Complex archaea that bridge the gap between prokaryotes and eukaryotes.</title>
        <authorList>
            <person name="Spang A."/>
            <person name="Saw J.H."/>
            <person name="Jorgensen S.L."/>
            <person name="Zaremba-Niedzwiedzka K."/>
            <person name="Martijn J."/>
            <person name="Lind A.E."/>
            <person name="van Eijk R."/>
            <person name="Schleper C."/>
            <person name="Guy L."/>
            <person name="Ettema T.J."/>
        </authorList>
    </citation>
    <scope>NUCLEOTIDE SEQUENCE</scope>
</reference>
<dbReference type="AlphaFoldDB" id="A0A0F9PF00"/>
<name>A0A0F9PF00_9ZZZZ</name>
<dbReference type="Gene3D" id="3.40.960.10">
    <property type="entry name" value="VSR Endonuclease"/>
    <property type="match status" value="1"/>
</dbReference>
<evidence type="ECO:0008006" key="3">
    <source>
        <dbReference type="Google" id="ProtNLM"/>
    </source>
</evidence>
<evidence type="ECO:0000256" key="1">
    <source>
        <dbReference type="SAM" id="MobiDB-lite"/>
    </source>
</evidence>
<sequence>MAKCKLNCKCRKHIRTAEHNAKIGVAHRGKLVSAQTCQRISDSKRGQPSSLKGVTSDTSHLQEFQFRPGVSPWNKGKTRLVPNKPRVVTAAHRKNASIAQKRHAAKDLPDCACGVHRPAGKVSRLSGRMIDVFLSDFPEVIREKQFGRCLVDAYLPPPYHLAFEADGEYWHGLREQQDPGYHRRRDYYLKVQFGLTTIRLTESEINEAANV</sequence>
<organism evidence="2">
    <name type="scientific">marine sediment metagenome</name>
    <dbReference type="NCBI Taxonomy" id="412755"/>
    <lineage>
        <taxon>unclassified sequences</taxon>
        <taxon>metagenomes</taxon>
        <taxon>ecological metagenomes</taxon>
    </lineage>
</organism>
<comment type="caution">
    <text evidence="2">The sequence shown here is derived from an EMBL/GenBank/DDBJ whole genome shotgun (WGS) entry which is preliminary data.</text>
</comment>
<proteinExistence type="predicted"/>
<protein>
    <recommendedName>
        <fullName evidence="3">DUF559 domain-containing protein</fullName>
    </recommendedName>
</protein>